<dbReference type="Gene3D" id="4.10.1240.10">
    <property type="entry name" value="GPCR, family 2, extracellular hormone receptor domain"/>
    <property type="match status" value="1"/>
</dbReference>
<dbReference type="GO" id="GO:0007166">
    <property type="term" value="P:cell surface receptor signaling pathway"/>
    <property type="evidence" value="ECO:0007669"/>
    <property type="project" value="InterPro"/>
</dbReference>
<dbReference type="PANTHER" id="PTHR12011">
    <property type="entry name" value="ADHESION G-PROTEIN COUPLED RECEPTOR"/>
    <property type="match status" value="1"/>
</dbReference>
<feature type="domain" description="G-protein coupled receptors family 2 profile 2" evidence="20">
    <location>
        <begin position="816"/>
        <end position="1057"/>
    </location>
</feature>
<dbReference type="PROSITE" id="PS50221">
    <property type="entry name" value="GAIN_B"/>
    <property type="match status" value="1"/>
</dbReference>
<keyword evidence="6 16" id="KW-1133">Transmembrane helix</keyword>
<feature type="domain" description="GAIN-B" evidence="17">
    <location>
        <begin position="628"/>
        <end position="805"/>
    </location>
</feature>
<evidence type="ECO:0000256" key="1">
    <source>
        <dbReference type="ARBA" id="ARBA00004651"/>
    </source>
</evidence>
<dbReference type="Pfam" id="PF02354">
    <property type="entry name" value="Latrophilin"/>
    <property type="match status" value="1"/>
</dbReference>
<evidence type="ECO:0000259" key="17">
    <source>
        <dbReference type="PROSITE" id="PS50221"/>
    </source>
</evidence>
<feature type="transmembrane region" description="Helical" evidence="16">
    <location>
        <begin position="960"/>
        <end position="983"/>
    </location>
</feature>
<dbReference type="InterPro" id="IPR000922">
    <property type="entry name" value="Lectin_gal-bd_dom"/>
</dbReference>
<feature type="transmembrane region" description="Helical" evidence="16">
    <location>
        <begin position="885"/>
        <end position="909"/>
    </location>
</feature>
<evidence type="ECO:0000313" key="24">
    <source>
        <dbReference type="Proteomes" id="UP000290572"/>
    </source>
</evidence>
<evidence type="ECO:0000259" key="21">
    <source>
        <dbReference type="PROSITE" id="PS51132"/>
    </source>
</evidence>
<dbReference type="Gene3D" id="1.25.40.610">
    <property type="match status" value="1"/>
</dbReference>
<dbReference type="PROSITE" id="PS50261">
    <property type="entry name" value="G_PROTEIN_RECEP_F2_4"/>
    <property type="match status" value="1"/>
</dbReference>
<dbReference type="FunFam" id="2.60.120.740:FF:000001">
    <property type="entry name" value="Adhesion G protein-coupled receptor L2"/>
    <property type="match status" value="1"/>
</dbReference>
<evidence type="ECO:0000256" key="9">
    <source>
        <dbReference type="ARBA" id="ARBA00023136"/>
    </source>
</evidence>
<comment type="caution">
    <text evidence="22">The sequence shown here is derived from an EMBL/GenBank/DDBJ whole genome shotgun (WGS) entry which is preliminary data.</text>
</comment>
<dbReference type="InterPro" id="IPR057244">
    <property type="entry name" value="GAIN_B"/>
</dbReference>
<feature type="region of interest" description="Disordered" evidence="15">
    <location>
        <begin position="424"/>
        <end position="464"/>
    </location>
</feature>
<feature type="domain" description="G-protein coupled receptors family 2 profile 1" evidence="18">
    <location>
        <begin position="450"/>
        <end position="507"/>
    </location>
</feature>
<keyword evidence="24" id="KW-1185">Reference proteome</keyword>
<dbReference type="EMBL" id="QBIY01011865">
    <property type="protein sequence ID" value="RXN28434.1"/>
    <property type="molecule type" value="Genomic_DNA"/>
</dbReference>
<dbReference type="PRINTS" id="PR00249">
    <property type="entry name" value="GPCRSECRETIN"/>
</dbReference>
<evidence type="ECO:0000256" key="7">
    <source>
        <dbReference type="ARBA" id="ARBA00023018"/>
    </source>
</evidence>
<dbReference type="Pfam" id="PF02191">
    <property type="entry name" value="OLF"/>
    <property type="match status" value="1"/>
</dbReference>
<keyword evidence="10 14" id="KW-1015">Disulfide bond</keyword>
<evidence type="ECO:0000259" key="19">
    <source>
        <dbReference type="PROSITE" id="PS50228"/>
    </source>
</evidence>
<evidence type="ECO:0000256" key="10">
    <source>
        <dbReference type="ARBA" id="ARBA00023157"/>
    </source>
</evidence>
<feature type="disulfide bond" evidence="14">
    <location>
        <begin position="164"/>
        <end position="346"/>
    </location>
</feature>
<keyword evidence="5" id="KW-0677">Repeat</keyword>
<proteinExistence type="evidence at protein level"/>
<gene>
    <name evidence="23" type="ORF">ROHU_019292</name>
    <name evidence="22" type="ORF">ROHU_028780</name>
</gene>
<keyword evidence="9 16" id="KW-0472">Membrane</keyword>
<dbReference type="Pfam" id="PF00002">
    <property type="entry name" value="7tm_2"/>
    <property type="match status" value="1"/>
</dbReference>
<evidence type="ECO:0000259" key="18">
    <source>
        <dbReference type="PROSITE" id="PS50227"/>
    </source>
</evidence>
<feature type="compositionally biased region" description="Polar residues" evidence="15">
    <location>
        <begin position="1264"/>
        <end position="1277"/>
    </location>
</feature>
<reference evidence="22 24" key="1">
    <citation type="submission" date="2018-03" db="EMBL/GenBank/DDBJ databases">
        <title>Draft genome sequence of Rohu Carp (Labeo rohita).</title>
        <authorList>
            <person name="Das P."/>
            <person name="Kushwaha B."/>
            <person name="Joshi C.G."/>
            <person name="Kumar D."/>
            <person name="Nagpure N.S."/>
            <person name="Sahoo L."/>
            <person name="Das S.P."/>
            <person name="Bit A."/>
            <person name="Patnaik S."/>
            <person name="Meher P.K."/>
            <person name="Jayasankar P."/>
            <person name="Koringa P.G."/>
            <person name="Patel N.V."/>
            <person name="Hinsu A.T."/>
            <person name="Kumar R."/>
            <person name="Pandey M."/>
            <person name="Agarwal S."/>
            <person name="Srivastava S."/>
            <person name="Singh M."/>
            <person name="Iquebal M.A."/>
            <person name="Jaiswal S."/>
            <person name="Angadi U.B."/>
            <person name="Kumar N."/>
            <person name="Raza M."/>
            <person name="Shah T.M."/>
            <person name="Rai A."/>
            <person name="Jena J.K."/>
        </authorList>
    </citation>
    <scope>NUCLEOTIDE SEQUENCE [LARGE SCALE GENOMIC DNA]</scope>
    <source>
        <strain evidence="22">DASCIFA01</strain>
        <tissue evidence="22">Testis</tissue>
    </source>
</reference>
<feature type="compositionally biased region" description="Polar residues" evidence="15">
    <location>
        <begin position="1343"/>
        <end position="1355"/>
    </location>
</feature>
<feature type="transmembrane region" description="Helical" evidence="16">
    <location>
        <begin position="822"/>
        <end position="843"/>
    </location>
</feature>
<evidence type="ECO:0000256" key="13">
    <source>
        <dbReference type="ARBA" id="ARBA00034109"/>
    </source>
</evidence>
<feature type="compositionally biased region" description="Pro residues" evidence="15">
    <location>
        <begin position="432"/>
        <end position="446"/>
    </location>
</feature>
<dbReference type="FunFam" id="2.60.220.50:FF:000001">
    <property type="entry name" value="Adhesion G protein-coupled receptor L2"/>
    <property type="match status" value="1"/>
</dbReference>
<dbReference type="InterPro" id="IPR043159">
    <property type="entry name" value="Lectin_gal-bd_sf"/>
</dbReference>
<dbReference type="Proteomes" id="UP000290572">
    <property type="component" value="Unassembled WGS sequence"/>
</dbReference>
<feature type="region of interest" description="Disordered" evidence="15">
    <location>
        <begin position="1090"/>
        <end position="1116"/>
    </location>
</feature>
<comment type="subcellular location">
    <subcellularLocation>
        <location evidence="1">Cell membrane</location>
        <topology evidence="1">Multi-pass membrane protein</topology>
    </subcellularLocation>
    <subcellularLocation>
        <location evidence="13">Synaptic cell membrane</location>
    </subcellularLocation>
</comment>
<dbReference type="SMART" id="SM00284">
    <property type="entry name" value="OLF"/>
    <property type="match status" value="1"/>
</dbReference>
<dbReference type="InterPro" id="IPR036445">
    <property type="entry name" value="GPCR_2_extracell_dom_sf"/>
</dbReference>
<feature type="compositionally biased region" description="Basic and acidic residues" evidence="15">
    <location>
        <begin position="449"/>
        <end position="458"/>
    </location>
</feature>
<evidence type="ECO:0000256" key="8">
    <source>
        <dbReference type="ARBA" id="ARBA00023040"/>
    </source>
</evidence>
<evidence type="ECO:0000256" key="5">
    <source>
        <dbReference type="ARBA" id="ARBA00022737"/>
    </source>
</evidence>
<dbReference type="PRINTS" id="PR01444">
    <property type="entry name" value="LATROPHILIN"/>
</dbReference>
<dbReference type="InterPro" id="IPR046338">
    <property type="entry name" value="GAIN_dom_sf"/>
</dbReference>
<dbReference type="Gene3D" id="1.20.1070.10">
    <property type="entry name" value="Rhodopsin 7-helix transmembrane proteins"/>
    <property type="match status" value="1"/>
</dbReference>
<feature type="compositionally biased region" description="Low complexity" evidence="15">
    <location>
        <begin position="1102"/>
        <end position="1116"/>
    </location>
</feature>
<feature type="transmembrane region" description="Helical" evidence="16">
    <location>
        <begin position="921"/>
        <end position="940"/>
    </location>
</feature>
<feature type="transmembrane region" description="Helical" evidence="16">
    <location>
        <begin position="1004"/>
        <end position="1027"/>
    </location>
</feature>
<dbReference type="InterPro" id="IPR001879">
    <property type="entry name" value="GPCR_2_extracellular_dom"/>
</dbReference>
<feature type="domain" description="Olfactomedin-like" evidence="21">
    <location>
        <begin position="163"/>
        <end position="422"/>
    </location>
</feature>
<evidence type="ECO:0000256" key="15">
    <source>
        <dbReference type="SAM" id="MobiDB-lite"/>
    </source>
</evidence>
<protein>
    <submittedName>
        <fullName evidence="22">Latrophilin-2 isoform X2</fullName>
    </submittedName>
</protein>
<dbReference type="GO" id="GO:0007189">
    <property type="term" value="P:adenylate cyclase-activating G protein-coupled receptor signaling pathway"/>
    <property type="evidence" value="ECO:0007669"/>
    <property type="project" value="TreeGrafter"/>
</dbReference>
<dbReference type="InterPro" id="IPR032471">
    <property type="entry name" value="AGRL2-4_GAIN_subdom_A"/>
</dbReference>
<evidence type="ECO:0000256" key="4">
    <source>
        <dbReference type="ARBA" id="ARBA00022729"/>
    </source>
</evidence>
<dbReference type="Pfam" id="PF16489">
    <property type="entry name" value="GAIN"/>
    <property type="match status" value="1"/>
</dbReference>
<evidence type="ECO:0000313" key="23">
    <source>
        <dbReference type="EMBL" id="RXN28434.1"/>
    </source>
</evidence>
<dbReference type="Pfam" id="PF02140">
    <property type="entry name" value="SUEL_Lectin"/>
    <property type="match status" value="1"/>
</dbReference>
<dbReference type="SMART" id="SM00008">
    <property type="entry name" value="HormR"/>
    <property type="match status" value="1"/>
</dbReference>
<dbReference type="GO" id="GO:0004930">
    <property type="term" value="F:G protein-coupled receptor activity"/>
    <property type="evidence" value="ECO:0007669"/>
    <property type="project" value="UniProtKB-KW"/>
</dbReference>
<dbReference type="GO" id="GO:0030246">
    <property type="term" value="F:carbohydrate binding"/>
    <property type="evidence" value="ECO:0007669"/>
    <property type="project" value="InterPro"/>
</dbReference>
<dbReference type="FunFam" id="4.10.1240.10:FF:000001">
    <property type="entry name" value="Adhesion G protein-coupled receptor L2"/>
    <property type="match status" value="1"/>
</dbReference>
<keyword evidence="3 16" id="KW-0812">Transmembrane</keyword>
<keyword evidence="8" id="KW-0297">G-protein coupled receptor</keyword>
<dbReference type="Pfam" id="PF01825">
    <property type="entry name" value="GPS"/>
    <property type="match status" value="1"/>
</dbReference>
<dbReference type="CDD" id="cd22845">
    <property type="entry name" value="Gal_Rha_Lectin_LPHN2"/>
    <property type="match status" value="1"/>
</dbReference>
<evidence type="ECO:0000256" key="3">
    <source>
        <dbReference type="ARBA" id="ARBA00022692"/>
    </source>
</evidence>
<feature type="domain" description="SUEL-type lectin" evidence="19">
    <location>
        <begin position="69"/>
        <end position="158"/>
    </location>
</feature>
<feature type="region of interest" description="Disordered" evidence="15">
    <location>
        <begin position="1343"/>
        <end position="1439"/>
    </location>
</feature>
<dbReference type="SUPFAM" id="SSF81321">
    <property type="entry name" value="Family A G protein-coupled receptor-like"/>
    <property type="match status" value="1"/>
</dbReference>
<feature type="compositionally biased region" description="Polar residues" evidence="15">
    <location>
        <begin position="1191"/>
        <end position="1204"/>
    </location>
</feature>
<dbReference type="InterPro" id="IPR003112">
    <property type="entry name" value="Olfac-like_dom"/>
</dbReference>
<evidence type="ECO:0000256" key="2">
    <source>
        <dbReference type="ARBA" id="ARBA00022475"/>
    </source>
</evidence>
<dbReference type="Pfam" id="PF02793">
    <property type="entry name" value="HRM"/>
    <property type="match status" value="1"/>
</dbReference>
<keyword evidence="11" id="KW-0675">Receptor</keyword>
<keyword evidence="25" id="KW-1267">Proteomics identification</keyword>
<evidence type="ECO:0000256" key="6">
    <source>
        <dbReference type="ARBA" id="ARBA00022989"/>
    </source>
</evidence>
<organism evidence="22 24">
    <name type="scientific">Labeo rohita</name>
    <name type="common">Indian major carp</name>
    <name type="synonym">Cyprinus rohita</name>
    <dbReference type="NCBI Taxonomy" id="84645"/>
    <lineage>
        <taxon>Eukaryota</taxon>
        <taxon>Metazoa</taxon>
        <taxon>Chordata</taxon>
        <taxon>Craniata</taxon>
        <taxon>Vertebrata</taxon>
        <taxon>Euteleostomi</taxon>
        <taxon>Actinopterygii</taxon>
        <taxon>Neopterygii</taxon>
        <taxon>Teleostei</taxon>
        <taxon>Ostariophysi</taxon>
        <taxon>Cypriniformes</taxon>
        <taxon>Cyprinidae</taxon>
        <taxon>Labeoninae</taxon>
        <taxon>Labeonini</taxon>
        <taxon>Labeo</taxon>
    </lineage>
</organism>
<dbReference type="Gene3D" id="2.60.120.740">
    <property type="match status" value="1"/>
</dbReference>
<keyword evidence="2" id="KW-1003">Cell membrane</keyword>
<evidence type="ECO:0000256" key="12">
    <source>
        <dbReference type="ARBA" id="ARBA00023224"/>
    </source>
</evidence>
<accession>A0A498M0F7</accession>
<dbReference type="PROSITE" id="PS50228">
    <property type="entry name" value="SUEL_LECTIN"/>
    <property type="match status" value="1"/>
</dbReference>
<dbReference type="GO" id="GO:0097060">
    <property type="term" value="C:synaptic membrane"/>
    <property type="evidence" value="ECO:0007669"/>
    <property type="project" value="UniProtKB-SubCell"/>
</dbReference>
<dbReference type="InterPro" id="IPR003924">
    <property type="entry name" value="GPCR_2_latrophilin"/>
</dbReference>
<feature type="transmembrane region" description="Helical" evidence="16">
    <location>
        <begin position="855"/>
        <end position="873"/>
    </location>
</feature>
<evidence type="ECO:0000256" key="14">
    <source>
        <dbReference type="PROSITE-ProRule" id="PRU00446"/>
    </source>
</evidence>
<dbReference type="EMBL" id="QBIY01012910">
    <property type="protein sequence ID" value="RXN14298.1"/>
    <property type="molecule type" value="Genomic_DNA"/>
</dbReference>
<dbReference type="InterPro" id="IPR017981">
    <property type="entry name" value="GPCR_2-like_7TM"/>
</dbReference>
<evidence type="ECO:0000256" key="11">
    <source>
        <dbReference type="ARBA" id="ARBA00023170"/>
    </source>
</evidence>
<dbReference type="InterPro" id="IPR000832">
    <property type="entry name" value="GPCR_2_secretin-like"/>
</dbReference>
<dbReference type="STRING" id="84645.A0A498M0F7"/>
<evidence type="ECO:0000259" key="20">
    <source>
        <dbReference type="PROSITE" id="PS50261"/>
    </source>
</evidence>
<evidence type="ECO:0000256" key="16">
    <source>
        <dbReference type="SAM" id="Phobius"/>
    </source>
</evidence>
<keyword evidence="12" id="KW-0807">Transducer</keyword>
<evidence type="ECO:0000313" key="22">
    <source>
        <dbReference type="EMBL" id="RXN14298.1"/>
    </source>
</evidence>
<feature type="region of interest" description="Disordered" evidence="15">
    <location>
        <begin position="1259"/>
        <end position="1314"/>
    </location>
</feature>
<dbReference type="PROSITE" id="PS50227">
    <property type="entry name" value="G_PROTEIN_RECEP_F2_3"/>
    <property type="match status" value="1"/>
</dbReference>
<keyword evidence="7" id="KW-0770">Synapse</keyword>
<dbReference type="PROSITE" id="PS51132">
    <property type="entry name" value="OLF"/>
    <property type="match status" value="1"/>
</dbReference>
<dbReference type="FunFam" id="1.20.1070.10:FF:000200">
    <property type="entry name" value="Adhesion G protein-coupled receptor L3"/>
    <property type="match status" value="1"/>
</dbReference>
<dbReference type="InterPro" id="IPR003334">
    <property type="entry name" value="GPCR_2_latrophilin_rcpt_C"/>
</dbReference>
<evidence type="ECO:0007829" key="25">
    <source>
        <dbReference type="PeptideAtlas" id="A0A498M0F7"/>
    </source>
</evidence>
<feature type="compositionally biased region" description="Basic and acidic residues" evidence="15">
    <location>
        <begin position="1357"/>
        <end position="1375"/>
    </location>
</feature>
<feature type="compositionally biased region" description="Polar residues" evidence="15">
    <location>
        <begin position="1379"/>
        <end position="1400"/>
    </location>
</feature>
<dbReference type="Gene3D" id="2.60.220.50">
    <property type="match status" value="1"/>
</dbReference>
<dbReference type="SMART" id="SM00303">
    <property type="entry name" value="GPS"/>
    <property type="match status" value="1"/>
</dbReference>
<dbReference type="PANTHER" id="PTHR12011:SF61">
    <property type="entry name" value="ADHESION G PROTEIN-COUPLED RECEPTOR L2"/>
    <property type="match status" value="1"/>
</dbReference>
<keyword evidence="4" id="KW-0732">Signal</keyword>
<feature type="region of interest" description="Disordered" evidence="15">
    <location>
        <begin position="1185"/>
        <end position="1204"/>
    </location>
</feature>
<sequence>MSAYSDITETVFKTVALEVFHKDTLFEIYLCSVLVGPDTRNGLISDLPFFPLAFSRAALPFGLVRRELSCEGYPIDLRCPGSDVIMIETANYGRTDDKICDADPFQMENINCYLPDAYKIVSQRCNNRTQCVVITGSDVFPDPCPGTYKYLEVQYECVPYIFICPGTLKAVGDPAFVFEAEQQSGAWCKDPLQAGDKIYFMPWTPYRTDTLIEYASLDDMRSGRQTTTYKLPHRVDGTGFVAYDGAIFFNKERTRNIVKFDLRTRIKSGEAIVANANYHDTSPYRWGGKTDIDLAVDERGLWVIYATEQNNGRIVLSQLNPYTLRFEATWETVYDKRSASNAFMVCGILHVVRSTYEENESEASKSQIDYVYNTKLGQGEHVNILFPNQYQYIAAVDYNPRDNQLYVWNNFYILRYNLEFGPPDPDEVVDQPDPPSDPSAVSPPPSSRRFCDGTERRGISWPQTHRGVTVERPCPKGTRGIALFLCTSADGIWNPKGPDLSNCTSHWVMQVAQKIRSGENAANLANELARHTQGPVYAGDVSSSVRLMEQLVDILDAQLQELKPNDKDTAGRSFNKAIVDTVDNLLRPEALKSWEDMNSTEQTHAATMLLDTLEEGAFVLADNLIEPAVVRVPAENIMLDVYVLSTDGQIQDFRFPQTSKRGATIQLSANMVKLNSKNGVAKLVFVLYKHLGHFLSTENATVRLMGEGGFRNHTLTVNSHILSASINKESSRVFVSEPVIFTLAHLDTENYFNPNCSFWNYSERSMSGYWSTQGCKLLATNKTHTTCSCSHLTNFAILMAHRDAHAGVGSVHELLLTVITRMGIAVSLVCLAISIFTFCFFRGLQSDRNTIHKNLCINLFIAELLFLVGINMTEPPIVCSVIAGVLHFFFLATFAWMCLEAVQLFLMLVEVFESEFSRRKYYYTSGYLFPCVVVGISAAIDYKSYGTRKSCWLRVDNHFIWSFIGPVTFVIMLNLIFLVVTMYKMVKHSMSMKPDSSRLENIRSWVFGAFALLCLVCLTWSFGLFFLNDSSVIMAYLFTIFNTLQGMFIFIFHCLLQKKCLVVNGAAVGLRLQVRKEYSKCFRQSQCCTGLPSEGPHSVNKSSASRSTARYSSATQSRIRRMWNDTVRKQSESSFISGDINSTSTLNQGMTGNYLLTNPLLRPHDTNNRYNNLLAETIVCNTPSPPAFHSPGQNSLTNSRDVSTMDTLPLNDNFNNSYSLREDDYEDPALCCPPGDAVRLDDAAFEKMIISELVHNNLRPRRPLQNQPSSKCQPASDSSHRDPQEDFDGGVGNRNRSEDDAVVADTSALPPSSSHPALELLLLHPNDREALEAPLLPQRTHSLHYSSQKASQQGVRPQKDSKKAEDDEESAKELDDAPSPNNRDSLYTSMPNLRDSQCSESPDLVSGQDDGSPCSSAQSETEEQCYKSLPDLGDGTQPLSYYQISRRGTSEGCIGPGLPEGCLPLEGEPTSDGQMQLITSL</sequence>
<name>A0A498M0F7_LABRO</name>
<dbReference type="InterPro" id="IPR000203">
    <property type="entry name" value="GPS"/>
</dbReference>
<feature type="transmembrane region" description="Helical" evidence="16">
    <location>
        <begin position="1033"/>
        <end position="1056"/>
    </location>
</feature>